<evidence type="ECO:0000313" key="3">
    <source>
        <dbReference type="EMBL" id="KAF2018689.1"/>
    </source>
</evidence>
<dbReference type="GeneID" id="54278109"/>
<reference evidence="3" key="1">
    <citation type="journal article" date="2020" name="Stud. Mycol.">
        <title>101 Dothideomycetes genomes: a test case for predicting lifestyles and emergence of pathogens.</title>
        <authorList>
            <person name="Haridas S."/>
            <person name="Albert R."/>
            <person name="Binder M."/>
            <person name="Bloem J."/>
            <person name="Labutti K."/>
            <person name="Salamov A."/>
            <person name="Andreopoulos B."/>
            <person name="Baker S."/>
            <person name="Barry K."/>
            <person name="Bills G."/>
            <person name="Bluhm B."/>
            <person name="Cannon C."/>
            <person name="Castanera R."/>
            <person name="Culley D."/>
            <person name="Daum C."/>
            <person name="Ezra D."/>
            <person name="Gonzalez J."/>
            <person name="Henrissat B."/>
            <person name="Kuo A."/>
            <person name="Liang C."/>
            <person name="Lipzen A."/>
            <person name="Lutzoni F."/>
            <person name="Magnuson J."/>
            <person name="Mondo S."/>
            <person name="Nolan M."/>
            <person name="Ohm R."/>
            <person name="Pangilinan J."/>
            <person name="Park H.-J."/>
            <person name="Ramirez L."/>
            <person name="Alfaro M."/>
            <person name="Sun H."/>
            <person name="Tritt A."/>
            <person name="Yoshinaga Y."/>
            <person name="Zwiers L.-H."/>
            <person name="Turgeon B."/>
            <person name="Goodwin S."/>
            <person name="Spatafora J."/>
            <person name="Crous P."/>
            <person name="Grigoriev I."/>
        </authorList>
    </citation>
    <scope>NUCLEOTIDE SEQUENCE</scope>
    <source>
        <strain evidence="3">CBS 175.79</strain>
    </source>
</reference>
<organism evidence="3 4">
    <name type="scientific">Aaosphaeria arxii CBS 175.79</name>
    <dbReference type="NCBI Taxonomy" id="1450172"/>
    <lineage>
        <taxon>Eukaryota</taxon>
        <taxon>Fungi</taxon>
        <taxon>Dikarya</taxon>
        <taxon>Ascomycota</taxon>
        <taxon>Pezizomycotina</taxon>
        <taxon>Dothideomycetes</taxon>
        <taxon>Pleosporomycetidae</taxon>
        <taxon>Pleosporales</taxon>
        <taxon>Pleosporales incertae sedis</taxon>
        <taxon>Aaosphaeria</taxon>
    </lineage>
</organism>
<name>A0A6A5Y0A5_9PLEO</name>
<dbReference type="AlphaFoldDB" id="A0A6A5Y0A5"/>
<dbReference type="PANTHER" id="PTHR41349">
    <property type="match status" value="1"/>
</dbReference>
<proteinExistence type="predicted"/>
<evidence type="ECO:0000256" key="1">
    <source>
        <dbReference type="SAM" id="SignalP"/>
    </source>
</evidence>
<protein>
    <submittedName>
        <fullName evidence="3">DNase I-like protein</fullName>
    </submittedName>
</protein>
<feature type="signal peptide" evidence="1">
    <location>
        <begin position="1"/>
        <end position="20"/>
    </location>
</feature>
<evidence type="ECO:0000259" key="2">
    <source>
        <dbReference type="Pfam" id="PF03372"/>
    </source>
</evidence>
<dbReference type="Gene3D" id="3.60.10.10">
    <property type="entry name" value="Endonuclease/exonuclease/phosphatase"/>
    <property type="match status" value="1"/>
</dbReference>
<feature type="chain" id="PRO_5025463089" evidence="1">
    <location>
        <begin position="21"/>
        <end position="407"/>
    </location>
</feature>
<gene>
    <name evidence="3" type="ORF">BU24DRAFT_102337</name>
</gene>
<dbReference type="SUPFAM" id="SSF56219">
    <property type="entry name" value="DNase I-like"/>
    <property type="match status" value="1"/>
</dbReference>
<sequence length="407" mass="44239">MHFLIPFSSLLAGLGALVSAAPNPTGALSLAQGKDPFTFDYTAPSANAKNWIGIYHITGGGPDQEKQVDPSLTWKYAPAQKGSIKIDVPFGGGKFKAYFLANDGYTWIANPIEISAPTISDGKQFKVLSWNLWHGGTKINGYHEKQIKFIKDQAVDVVGLQEATGDHAQRLANALGWNYHQNNGQNTAGIISRFPITKRHANLGARTAGVELAINSDKTKPFNFWSLHTTAYPYGPYEFCFESKTSAQVDQAEISSGRVSEIKAVIDGTKAQRESNAAFILVGDFNSPSHLDWTAANKHCDGKVGAYAWPVTKYATEQGGLTDTFRKIHPDPKATPGETWSPIVKTNSEAGSAGKKEPQDRIDFIFANAKLSAVDSQVKVVGMPSENYVNNEWTSDHASVITTFKTP</sequence>
<dbReference type="PANTHER" id="PTHR41349:SF1">
    <property type="entry name" value="PROTEIN CBG08683"/>
    <property type="match status" value="1"/>
</dbReference>
<dbReference type="Proteomes" id="UP000799778">
    <property type="component" value="Unassembled WGS sequence"/>
</dbReference>
<dbReference type="InterPro" id="IPR005135">
    <property type="entry name" value="Endo/exonuclease/phosphatase"/>
</dbReference>
<dbReference type="RefSeq" id="XP_033387028.1">
    <property type="nucleotide sequence ID" value="XM_033520712.1"/>
</dbReference>
<keyword evidence="1" id="KW-0732">Signal</keyword>
<dbReference type="GO" id="GO:0003824">
    <property type="term" value="F:catalytic activity"/>
    <property type="evidence" value="ECO:0007669"/>
    <property type="project" value="InterPro"/>
</dbReference>
<dbReference type="Pfam" id="PF03372">
    <property type="entry name" value="Exo_endo_phos"/>
    <property type="match status" value="1"/>
</dbReference>
<evidence type="ECO:0000313" key="4">
    <source>
        <dbReference type="Proteomes" id="UP000799778"/>
    </source>
</evidence>
<accession>A0A6A5Y0A5</accession>
<keyword evidence="4" id="KW-1185">Reference proteome</keyword>
<feature type="domain" description="Endonuclease/exonuclease/phosphatase" evidence="2">
    <location>
        <begin position="128"/>
        <end position="397"/>
    </location>
</feature>
<dbReference type="InterPro" id="IPR036691">
    <property type="entry name" value="Endo/exonu/phosph_ase_sf"/>
</dbReference>
<dbReference type="OrthoDB" id="276515at2759"/>
<dbReference type="EMBL" id="ML978067">
    <property type="protein sequence ID" value="KAF2018689.1"/>
    <property type="molecule type" value="Genomic_DNA"/>
</dbReference>